<dbReference type="Pfam" id="PF05425">
    <property type="entry name" value="CopD"/>
    <property type="match status" value="1"/>
</dbReference>
<keyword evidence="5 6" id="KW-0472">Membrane</keyword>
<feature type="transmembrane region" description="Helical" evidence="6">
    <location>
        <begin position="178"/>
        <end position="200"/>
    </location>
</feature>
<keyword evidence="9" id="KW-1185">Reference proteome</keyword>
<evidence type="ECO:0000259" key="7">
    <source>
        <dbReference type="Pfam" id="PF05425"/>
    </source>
</evidence>
<accession>A0A264W6M4</accession>
<dbReference type="PANTHER" id="PTHR34820">
    <property type="entry name" value="INNER MEMBRANE PROTEIN YEBZ"/>
    <property type="match status" value="1"/>
</dbReference>
<gene>
    <name evidence="8" type="ORF">CF394_05155</name>
</gene>
<feature type="transmembrane region" description="Helical" evidence="6">
    <location>
        <begin position="86"/>
        <end position="104"/>
    </location>
</feature>
<dbReference type="AlphaFoldDB" id="A0A264W6M4"/>
<proteinExistence type="predicted"/>
<dbReference type="Proteomes" id="UP000217065">
    <property type="component" value="Unassembled WGS sequence"/>
</dbReference>
<evidence type="ECO:0000256" key="4">
    <source>
        <dbReference type="ARBA" id="ARBA00022989"/>
    </source>
</evidence>
<protein>
    <submittedName>
        <fullName evidence="8">Copper resistance protein CopD</fullName>
    </submittedName>
</protein>
<comment type="subcellular location">
    <subcellularLocation>
        <location evidence="1">Cell membrane</location>
        <topology evidence="1">Multi-pass membrane protein</topology>
    </subcellularLocation>
</comment>
<feature type="transmembrane region" description="Helical" evidence="6">
    <location>
        <begin position="41"/>
        <end position="66"/>
    </location>
</feature>
<organism evidence="8 9">
    <name type="scientific">Tetzosporium hominis</name>
    <dbReference type="NCBI Taxonomy" id="2020506"/>
    <lineage>
        <taxon>Bacteria</taxon>
        <taxon>Bacillati</taxon>
        <taxon>Bacillota</taxon>
        <taxon>Bacilli</taxon>
        <taxon>Bacillales</taxon>
        <taxon>Caryophanaceae</taxon>
        <taxon>Tetzosporium</taxon>
    </lineage>
</organism>
<sequence>MLFVYISETLLYLCFSLLIGTFVIALIPASKRPPINIGKRWLQGSILGIVLFSMFPIIRLVLYLYEDIGLLLTVQNILTDFEIGKAWIYTLYVSIVFYLYVSIFPVQVKRLHTFTAIIFTIALALLLGWASHSASLTEWSGFVVHSVHFLAVITWVGILLVVSWFSFTAANWLSFLNWYTPVAFASLAVIIVSGIFMMNLVVEINDYPNSWIVPYGQALLIKHLIIVPILVFALVNGFIIKRKLHIGISINPLPWVRSESIFLLLIFSATAVLGQQEPPHNIESMVTSNGMSKVFNTIYMGPINAPINADLNITVLGCLFFLISLCFATLIGVTLKKKASILAVFLLSLLLAFSLYLGMMNSVSF</sequence>
<keyword evidence="2" id="KW-1003">Cell membrane</keyword>
<evidence type="ECO:0000256" key="2">
    <source>
        <dbReference type="ARBA" id="ARBA00022475"/>
    </source>
</evidence>
<feature type="transmembrane region" description="Helical" evidence="6">
    <location>
        <begin position="142"/>
        <end position="166"/>
    </location>
</feature>
<dbReference type="RefSeq" id="WP_094942175.1">
    <property type="nucleotide sequence ID" value="NZ_NOKQ01000189.1"/>
</dbReference>
<comment type="caution">
    <text evidence="8">The sequence shown here is derived from an EMBL/GenBank/DDBJ whole genome shotgun (WGS) entry which is preliminary data.</text>
</comment>
<dbReference type="InterPro" id="IPR008457">
    <property type="entry name" value="Cu-R_CopD_dom"/>
</dbReference>
<dbReference type="EMBL" id="NOKQ01000189">
    <property type="protein sequence ID" value="OZS78677.1"/>
    <property type="molecule type" value="Genomic_DNA"/>
</dbReference>
<feature type="transmembrane region" description="Helical" evidence="6">
    <location>
        <begin position="6"/>
        <end position="29"/>
    </location>
</feature>
<feature type="transmembrane region" description="Helical" evidence="6">
    <location>
        <begin position="111"/>
        <end position="130"/>
    </location>
</feature>
<dbReference type="PANTHER" id="PTHR34820:SF4">
    <property type="entry name" value="INNER MEMBRANE PROTEIN YEBZ"/>
    <property type="match status" value="1"/>
</dbReference>
<evidence type="ECO:0000256" key="3">
    <source>
        <dbReference type="ARBA" id="ARBA00022692"/>
    </source>
</evidence>
<feature type="transmembrane region" description="Helical" evidence="6">
    <location>
        <begin position="340"/>
        <end position="359"/>
    </location>
</feature>
<dbReference type="OrthoDB" id="2387346at2"/>
<feature type="transmembrane region" description="Helical" evidence="6">
    <location>
        <begin position="313"/>
        <end position="333"/>
    </location>
</feature>
<dbReference type="GO" id="GO:0005886">
    <property type="term" value="C:plasma membrane"/>
    <property type="evidence" value="ECO:0007669"/>
    <property type="project" value="UniProtKB-SubCell"/>
</dbReference>
<evidence type="ECO:0000256" key="6">
    <source>
        <dbReference type="SAM" id="Phobius"/>
    </source>
</evidence>
<dbReference type="InterPro" id="IPR032694">
    <property type="entry name" value="CopC/D"/>
</dbReference>
<feature type="transmembrane region" description="Helical" evidence="6">
    <location>
        <begin position="220"/>
        <end position="239"/>
    </location>
</feature>
<reference evidence="8 9" key="1">
    <citation type="submission" date="2017-07" db="EMBL/GenBank/DDBJ databases">
        <title>Tetzosporium hominis gen.nov. sp.nov.</title>
        <authorList>
            <person name="Tetz G."/>
            <person name="Tetz V."/>
        </authorList>
    </citation>
    <scope>NUCLEOTIDE SEQUENCE [LARGE SCALE GENOMIC DNA]</scope>
    <source>
        <strain evidence="8 9">VT-49</strain>
    </source>
</reference>
<feature type="domain" description="Copper resistance protein D" evidence="7">
    <location>
        <begin position="175"/>
        <end position="273"/>
    </location>
</feature>
<evidence type="ECO:0000313" key="9">
    <source>
        <dbReference type="Proteomes" id="UP000217065"/>
    </source>
</evidence>
<evidence type="ECO:0000313" key="8">
    <source>
        <dbReference type="EMBL" id="OZS78677.1"/>
    </source>
</evidence>
<feature type="transmembrane region" description="Helical" evidence="6">
    <location>
        <begin position="260"/>
        <end position="276"/>
    </location>
</feature>
<evidence type="ECO:0000256" key="1">
    <source>
        <dbReference type="ARBA" id="ARBA00004651"/>
    </source>
</evidence>
<keyword evidence="4 6" id="KW-1133">Transmembrane helix</keyword>
<name>A0A264W6M4_9BACL</name>
<evidence type="ECO:0000256" key="5">
    <source>
        <dbReference type="ARBA" id="ARBA00023136"/>
    </source>
</evidence>
<dbReference type="GO" id="GO:0006825">
    <property type="term" value="P:copper ion transport"/>
    <property type="evidence" value="ECO:0007669"/>
    <property type="project" value="InterPro"/>
</dbReference>
<keyword evidence="3 6" id="KW-0812">Transmembrane</keyword>